<accession>A0A1Q9G6T0</accession>
<dbReference type="PANTHER" id="PTHR43798:SF33">
    <property type="entry name" value="HYDROLASE, PUTATIVE (AFU_ORTHOLOGUE AFUA_2G14860)-RELATED"/>
    <property type="match status" value="1"/>
</dbReference>
<feature type="domain" description="AB hydrolase-1" evidence="1">
    <location>
        <begin position="56"/>
        <end position="272"/>
    </location>
</feature>
<organism evidence="2 3">
    <name type="scientific">Photobacterium proteolyticum</name>
    <dbReference type="NCBI Taxonomy" id="1903952"/>
    <lineage>
        <taxon>Bacteria</taxon>
        <taxon>Pseudomonadati</taxon>
        <taxon>Pseudomonadota</taxon>
        <taxon>Gammaproteobacteria</taxon>
        <taxon>Vibrionales</taxon>
        <taxon>Vibrionaceae</taxon>
        <taxon>Photobacterium</taxon>
    </lineage>
</organism>
<dbReference type="Pfam" id="PF00561">
    <property type="entry name" value="Abhydrolase_1"/>
    <property type="match status" value="1"/>
</dbReference>
<dbReference type="RefSeq" id="WP_075768032.1">
    <property type="nucleotide sequence ID" value="NZ_MJIL01000099.1"/>
</dbReference>
<protein>
    <recommendedName>
        <fullName evidence="1">AB hydrolase-1 domain-containing protein</fullName>
    </recommendedName>
</protein>
<dbReference type="SUPFAM" id="SSF53474">
    <property type="entry name" value="alpha/beta-Hydrolases"/>
    <property type="match status" value="1"/>
</dbReference>
<dbReference type="STRING" id="1903952.BIT28_10865"/>
<reference evidence="2 3" key="1">
    <citation type="submission" date="2016-09" db="EMBL/GenBank/DDBJ databases">
        <title>Photobacterium proteolyticum sp. nov. a protease producing bacterium isolated from ocean sediments of Laizhou Bay.</title>
        <authorList>
            <person name="Li Y."/>
        </authorList>
    </citation>
    <scope>NUCLEOTIDE SEQUENCE [LARGE SCALE GENOMIC DNA]</scope>
    <source>
        <strain evidence="2 3">13-12</strain>
    </source>
</reference>
<keyword evidence="3" id="KW-1185">Reference proteome</keyword>
<evidence type="ECO:0000313" key="3">
    <source>
        <dbReference type="Proteomes" id="UP000186905"/>
    </source>
</evidence>
<dbReference type="Gene3D" id="3.40.50.1820">
    <property type="entry name" value="alpha/beta hydrolase"/>
    <property type="match status" value="1"/>
</dbReference>
<sequence>MSSNISIFNTPETQEHFLAAYKRLMKTWSLPYEDKWVETSFGRTHAIVSGPVNGEPLVLLPGAQATGAMWGPMIPDLVKNRRVFCLDLIDQVGLSEPNKVLTNSHDSSTWLKETLDGLSLDKVDIGGNSLGCFIVSMFAVSYPDRVKNLILTAPAATVSGIRLLYILKILFASWSSNPSVKSRFLEQNSAGLVDNTSTLFQLLFAAMSGSKVISKITPRQLTVDELRSIKSPVLIILGDKDMTAQKKADEVVNDLSELALNFQCEIIEGAGHLWTEQQYMFAGNKISQFLEYSQ</sequence>
<evidence type="ECO:0000313" key="2">
    <source>
        <dbReference type="EMBL" id="OLQ70033.1"/>
    </source>
</evidence>
<gene>
    <name evidence="2" type="ORF">BIT28_10865</name>
</gene>
<proteinExistence type="predicted"/>
<dbReference type="Proteomes" id="UP000186905">
    <property type="component" value="Unassembled WGS sequence"/>
</dbReference>
<dbReference type="InterPro" id="IPR050266">
    <property type="entry name" value="AB_hydrolase_sf"/>
</dbReference>
<name>A0A1Q9G6T0_9GAMM</name>
<dbReference type="InterPro" id="IPR000073">
    <property type="entry name" value="AB_hydrolase_1"/>
</dbReference>
<dbReference type="AlphaFoldDB" id="A0A1Q9G6T0"/>
<dbReference type="InterPro" id="IPR029058">
    <property type="entry name" value="AB_hydrolase_fold"/>
</dbReference>
<dbReference type="PANTHER" id="PTHR43798">
    <property type="entry name" value="MONOACYLGLYCEROL LIPASE"/>
    <property type="match status" value="1"/>
</dbReference>
<dbReference type="EMBL" id="MJIL01000099">
    <property type="protein sequence ID" value="OLQ70033.1"/>
    <property type="molecule type" value="Genomic_DNA"/>
</dbReference>
<evidence type="ECO:0000259" key="1">
    <source>
        <dbReference type="Pfam" id="PF00561"/>
    </source>
</evidence>
<dbReference type="GO" id="GO:0016020">
    <property type="term" value="C:membrane"/>
    <property type="evidence" value="ECO:0007669"/>
    <property type="project" value="TreeGrafter"/>
</dbReference>
<comment type="caution">
    <text evidence="2">The sequence shown here is derived from an EMBL/GenBank/DDBJ whole genome shotgun (WGS) entry which is preliminary data.</text>
</comment>